<name>A0ACB0KLF1_TRIPR</name>
<organism evidence="1 2">
    <name type="scientific">Trifolium pratense</name>
    <name type="common">Red clover</name>
    <dbReference type="NCBI Taxonomy" id="57577"/>
    <lineage>
        <taxon>Eukaryota</taxon>
        <taxon>Viridiplantae</taxon>
        <taxon>Streptophyta</taxon>
        <taxon>Embryophyta</taxon>
        <taxon>Tracheophyta</taxon>
        <taxon>Spermatophyta</taxon>
        <taxon>Magnoliopsida</taxon>
        <taxon>eudicotyledons</taxon>
        <taxon>Gunneridae</taxon>
        <taxon>Pentapetalae</taxon>
        <taxon>rosids</taxon>
        <taxon>fabids</taxon>
        <taxon>Fabales</taxon>
        <taxon>Fabaceae</taxon>
        <taxon>Papilionoideae</taxon>
        <taxon>50 kb inversion clade</taxon>
        <taxon>NPAAA clade</taxon>
        <taxon>Hologalegina</taxon>
        <taxon>IRL clade</taxon>
        <taxon>Trifolieae</taxon>
        <taxon>Trifolium</taxon>
    </lineage>
</organism>
<dbReference type="Proteomes" id="UP001177021">
    <property type="component" value="Unassembled WGS sequence"/>
</dbReference>
<evidence type="ECO:0000313" key="1">
    <source>
        <dbReference type="EMBL" id="CAJ2657196.1"/>
    </source>
</evidence>
<accession>A0ACB0KLF1</accession>
<proteinExistence type="predicted"/>
<gene>
    <name evidence="1" type="ORF">MILVUS5_LOCUS23815</name>
</gene>
<comment type="caution">
    <text evidence="1">The sequence shown here is derived from an EMBL/GenBank/DDBJ whole genome shotgun (WGS) entry which is preliminary data.</text>
</comment>
<sequence>MSSHCSQELNHESLGVHFFKIILQTTIQQGKLRVPISFVRRHWKGITNPVTLRLPNLTEKKIFWEKTSDYDVWFCNGWKEFANYLSLSDSQCLVFQYQGNSLFNVIGFGQSGL</sequence>
<evidence type="ECO:0000313" key="2">
    <source>
        <dbReference type="Proteomes" id="UP001177021"/>
    </source>
</evidence>
<dbReference type="EMBL" id="CASHSV030000311">
    <property type="protein sequence ID" value="CAJ2657196.1"/>
    <property type="molecule type" value="Genomic_DNA"/>
</dbReference>
<protein>
    <submittedName>
        <fullName evidence="1">Uncharacterized protein</fullName>
    </submittedName>
</protein>
<keyword evidence="2" id="KW-1185">Reference proteome</keyword>
<reference evidence="1" key="1">
    <citation type="submission" date="2023-10" db="EMBL/GenBank/DDBJ databases">
        <authorList>
            <person name="Rodriguez Cubillos JULIANA M."/>
            <person name="De Vega J."/>
        </authorList>
    </citation>
    <scope>NUCLEOTIDE SEQUENCE</scope>
</reference>